<protein>
    <submittedName>
        <fullName evidence="3">Tripartite tricarboxylate transporter permease</fullName>
    </submittedName>
</protein>
<dbReference type="AlphaFoldDB" id="A0A432V2Z9"/>
<dbReference type="InterPro" id="IPR002823">
    <property type="entry name" value="DUF112_TM"/>
</dbReference>
<evidence type="ECO:0000313" key="4">
    <source>
        <dbReference type="Proteomes" id="UP000281647"/>
    </source>
</evidence>
<organism evidence="3 4">
    <name type="scientific">Borborobacter arsenicus</name>
    <dbReference type="NCBI Taxonomy" id="1851146"/>
    <lineage>
        <taxon>Bacteria</taxon>
        <taxon>Pseudomonadati</taxon>
        <taxon>Pseudomonadota</taxon>
        <taxon>Alphaproteobacteria</taxon>
        <taxon>Hyphomicrobiales</taxon>
        <taxon>Phyllobacteriaceae</taxon>
        <taxon>Borborobacter</taxon>
    </lineage>
</organism>
<feature type="transmembrane region" description="Helical" evidence="1">
    <location>
        <begin position="463"/>
        <end position="487"/>
    </location>
</feature>
<evidence type="ECO:0000259" key="2">
    <source>
        <dbReference type="Pfam" id="PF01970"/>
    </source>
</evidence>
<keyword evidence="1" id="KW-0472">Membrane</keyword>
<dbReference type="Proteomes" id="UP000281647">
    <property type="component" value="Unassembled WGS sequence"/>
</dbReference>
<feature type="transmembrane region" description="Helical" evidence="1">
    <location>
        <begin position="145"/>
        <end position="163"/>
    </location>
</feature>
<evidence type="ECO:0000313" key="3">
    <source>
        <dbReference type="EMBL" id="RUM96495.1"/>
    </source>
</evidence>
<feature type="transmembrane region" description="Helical" evidence="1">
    <location>
        <begin position="319"/>
        <end position="343"/>
    </location>
</feature>
<feature type="transmembrane region" description="Helical" evidence="1">
    <location>
        <begin position="169"/>
        <end position="186"/>
    </location>
</feature>
<feature type="transmembrane region" description="Helical" evidence="1">
    <location>
        <begin position="20"/>
        <end position="49"/>
    </location>
</feature>
<feature type="transmembrane region" description="Helical" evidence="1">
    <location>
        <begin position="108"/>
        <end position="133"/>
    </location>
</feature>
<name>A0A432V2Z9_9HYPH</name>
<feature type="transmembrane region" description="Helical" evidence="1">
    <location>
        <begin position="434"/>
        <end position="451"/>
    </location>
</feature>
<dbReference type="Pfam" id="PF01970">
    <property type="entry name" value="TctA"/>
    <property type="match status" value="1"/>
</dbReference>
<comment type="caution">
    <text evidence="3">The sequence shown here is derived from an EMBL/GenBank/DDBJ whole genome shotgun (WGS) entry which is preliminary data.</text>
</comment>
<feature type="domain" description="DUF112" evidence="2">
    <location>
        <begin position="20"/>
        <end position="439"/>
    </location>
</feature>
<feature type="transmembrane region" description="Helical" evidence="1">
    <location>
        <begin position="259"/>
        <end position="280"/>
    </location>
</feature>
<reference evidence="3 4" key="1">
    <citation type="submission" date="2018-11" db="EMBL/GenBank/DDBJ databases">
        <title>Pseudaminobacter arsenicus sp. nov., an arsenic-resistant bacterium isolated from arsenic-rich aquifers.</title>
        <authorList>
            <person name="Mu Y."/>
        </authorList>
    </citation>
    <scope>NUCLEOTIDE SEQUENCE [LARGE SCALE GENOMIC DNA]</scope>
    <source>
        <strain evidence="3 4">CB3</strain>
    </source>
</reference>
<dbReference type="OrthoDB" id="9806425at2"/>
<keyword evidence="4" id="KW-1185">Reference proteome</keyword>
<accession>A0A432V2Z9</accession>
<gene>
    <name evidence="3" type="ORF">EET67_17175</name>
</gene>
<evidence type="ECO:0000256" key="1">
    <source>
        <dbReference type="SAM" id="Phobius"/>
    </source>
</evidence>
<keyword evidence="1" id="KW-0812">Transmembrane</keyword>
<dbReference type="PANTHER" id="PTHR35342:SF5">
    <property type="entry name" value="TRICARBOXYLIC TRANSPORT PROTEIN"/>
    <property type="match status" value="1"/>
</dbReference>
<proteinExistence type="predicted"/>
<dbReference type="PANTHER" id="PTHR35342">
    <property type="entry name" value="TRICARBOXYLIC TRANSPORT PROTEIN"/>
    <property type="match status" value="1"/>
</dbReference>
<dbReference type="RefSeq" id="WP_128627774.1">
    <property type="nucleotide sequence ID" value="NZ_RKST01000018.1"/>
</dbReference>
<feature type="transmembrane region" description="Helical" evidence="1">
    <location>
        <begin position="206"/>
        <end position="223"/>
    </location>
</feature>
<feature type="transmembrane region" description="Helical" evidence="1">
    <location>
        <begin position="385"/>
        <end position="405"/>
    </location>
</feature>
<feature type="transmembrane region" description="Helical" evidence="1">
    <location>
        <begin position="61"/>
        <end position="82"/>
    </location>
</feature>
<sequence>MEALIHVIDGFGISLQPGNLSYTFIGVLLGTIIGVLPGIGPSAAMALLIPFCYDLNATSALIMMAGVYYGAQYGGAITSILINTPGESSSVMTAIDGYQMARKGRAGAALAVSAWGSFIGGTVGVIGLTLLAVPLTKAALGFGPAEYFMLMLVALTAVFSLTGKSPAKGMLATMLGLGIATVGTDLQSGQIRYAFGLPALQEGIDFIIVVIGMFAIGEVFSALEDKFTQKSDIIRLKGKLMLTRDEWRRSAKPIARGSVIGFLVGALPGAGATIASIMSYTVEKNSSKHPEEFGKGAIEGVAGPETANNGASSGAMVPLLTLGVPGSGSTAVLLGAFIMFGIQPGPMLFQTRPDLVWGLVNSMYVGNVMLLLLNLPLIFIFVRLLYIPTGILLPIVLVLSTIGVYAINNSIFELYLCLFFGVAGYIFRKVDIPLAPLVLAVVLGGIMEQSFRQAMTISSGSLSIFVGSKLTIGLAVIGVVILAFTLYSTVSRRRRIVGTEDN</sequence>
<dbReference type="EMBL" id="RKST01000018">
    <property type="protein sequence ID" value="RUM96495.1"/>
    <property type="molecule type" value="Genomic_DNA"/>
</dbReference>
<keyword evidence="1" id="KW-1133">Transmembrane helix</keyword>